<accession>A0A9E8HK82</accession>
<dbReference type="RefSeq" id="WP_251811614.1">
    <property type="nucleotide sequence ID" value="NZ_CP101527.1"/>
</dbReference>
<dbReference type="AlphaFoldDB" id="A0A9E8HK82"/>
<protein>
    <submittedName>
        <fullName evidence="1">Uncharacterized protein</fullName>
    </submittedName>
</protein>
<dbReference type="EMBL" id="CP101527">
    <property type="protein sequence ID" value="UZW75865.1"/>
    <property type="molecule type" value="Genomic_DNA"/>
</dbReference>
<dbReference type="Proteomes" id="UP001164472">
    <property type="component" value="Chromosome"/>
</dbReference>
<reference evidence="1" key="1">
    <citation type="submission" date="2022-07" db="EMBL/GenBank/DDBJ databases">
        <title>Alkalimarinus sp. nov., isolated from gut of a Alitta virens.</title>
        <authorList>
            <person name="Yang A.I."/>
            <person name="Shin N.-R."/>
        </authorList>
    </citation>
    <scope>NUCLEOTIDE SEQUENCE</scope>
    <source>
        <strain evidence="1">FA028</strain>
    </source>
</reference>
<name>A0A9E8HK82_9ALTE</name>
<organism evidence="1 2">
    <name type="scientific">Alkalimarinus sediminis</name>
    <dbReference type="NCBI Taxonomy" id="1632866"/>
    <lineage>
        <taxon>Bacteria</taxon>
        <taxon>Pseudomonadati</taxon>
        <taxon>Pseudomonadota</taxon>
        <taxon>Gammaproteobacteria</taxon>
        <taxon>Alteromonadales</taxon>
        <taxon>Alteromonadaceae</taxon>
        <taxon>Alkalimarinus</taxon>
    </lineage>
</organism>
<dbReference type="KEGG" id="asem:NNL22_04585"/>
<evidence type="ECO:0000313" key="1">
    <source>
        <dbReference type="EMBL" id="UZW75865.1"/>
    </source>
</evidence>
<keyword evidence="2" id="KW-1185">Reference proteome</keyword>
<evidence type="ECO:0000313" key="2">
    <source>
        <dbReference type="Proteomes" id="UP001164472"/>
    </source>
</evidence>
<proteinExistence type="predicted"/>
<sequence length="197" mass="21589">MIKIIKGLILTTVIFNLVGCASYYSHYGSFSAQNSKGEERMFVVSWKTAEYPSWAIQDNKATEIVLETQCSQRKWKIADRATAESSCTESHQGIVACGESEADLTLSGKAITNNNHLCMAVTDNKDAQSIVELGSQISISVNCLPSKVVREEGDDKVNIDYLKASVVPYSIATRKVPRYSFADKAPFVSDKICDTGS</sequence>
<gene>
    <name evidence="1" type="ORF">NNL22_04585</name>
</gene>